<evidence type="ECO:0000313" key="2">
    <source>
        <dbReference type="EMBL" id="GBE79064.1"/>
    </source>
</evidence>
<dbReference type="EMBL" id="BFAD01000002">
    <property type="protein sequence ID" value="GBE79064.1"/>
    <property type="molecule type" value="Genomic_DNA"/>
</dbReference>
<dbReference type="InParanoid" id="A0A401GA61"/>
<dbReference type="Proteomes" id="UP000287166">
    <property type="component" value="Unassembled WGS sequence"/>
</dbReference>
<keyword evidence="3" id="KW-1185">Reference proteome</keyword>
<evidence type="ECO:0000313" key="3">
    <source>
        <dbReference type="Proteomes" id="UP000287166"/>
    </source>
</evidence>
<reference evidence="2 3" key="1">
    <citation type="journal article" date="2018" name="Sci. Rep.">
        <title>Genome sequence of the cauliflower mushroom Sparassis crispa (Hanabiratake) and its association with beneficial usage.</title>
        <authorList>
            <person name="Kiyama R."/>
            <person name="Furutani Y."/>
            <person name="Kawaguchi K."/>
            <person name="Nakanishi T."/>
        </authorList>
    </citation>
    <scope>NUCLEOTIDE SEQUENCE [LARGE SCALE GENOMIC DNA]</scope>
</reference>
<feature type="compositionally biased region" description="Basic and acidic residues" evidence="1">
    <location>
        <begin position="25"/>
        <end position="35"/>
    </location>
</feature>
<dbReference type="RefSeq" id="XP_027609977.1">
    <property type="nucleotide sequence ID" value="XM_027754176.1"/>
</dbReference>
<dbReference type="AlphaFoldDB" id="A0A401GA61"/>
<proteinExistence type="predicted"/>
<name>A0A401GA61_9APHY</name>
<organism evidence="2 3">
    <name type="scientific">Sparassis crispa</name>
    <dbReference type="NCBI Taxonomy" id="139825"/>
    <lineage>
        <taxon>Eukaryota</taxon>
        <taxon>Fungi</taxon>
        <taxon>Dikarya</taxon>
        <taxon>Basidiomycota</taxon>
        <taxon>Agaricomycotina</taxon>
        <taxon>Agaricomycetes</taxon>
        <taxon>Polyporales</taxon>
        <taxon>Sparassidaceae</taxon>
        <taxon>Sparassis</taxon>
    </lineage>
</organism>
<feature type="region of interest" description="Disordered" evidence="1">
    <location>
        <begin position="1"/>
        <end position="35"/>
    </location>
</feature>
<comment type="caution">
    <text evidence="2">The sequence shown here is derived from an EMBL/GenBank/DDBJ whole genome shotgun (WGS) entry which is preliminary data.</text>
</comment>
<dbReference type="GeneID" id="38775981"/>
<accession>A0A401GA61</accession>
<evidence type="ECO:0000256" key="1">
    <source>
        <dbReference type="SAM" id="MobiDB-lite"/>
    </source>
</evidence>
<protein>
    <submittedName>
        <fullName evidence="2">Uncharacterized protein</fullName>
    </submittedName>
</protein>
<gene>
    <name evidence="2" type="ORF">SCP_0202610</name>
</gene>
<sequence length="80" mass="9235">MEDVKPQVPGVKAEPIDVDLQPLSSEREDEAKYEPMTEEEIKAAVDRLQNICEDSTLCIDLIFMMFRTTASRENQERFTI</sequence>